<dbReference type="InterPro" id="IPR036209">
    <property type="entry name" value="YwmB-like_sf"/>
</dbReference>
<keyword evidence="1" id="KW-0732">Signal</keyword>
<dbReference type="Gene3D" id="3.30.2030.10">
    <property type="entry name" value="YwmB-like"/>
    <property type="match status" value="1"/>
</dbReference>
<keyword evidence="3" id="KW-1185">Reference proteome</keyword>
<gene>
    <name evidence="2" type="ORF">J2Z82_001785</name>
</gene>
<evidence type="ECO:0000313" key="2">
    <source>
        <dbReference type="EMBL" id="MBP1948848.1"/>
    </source>
</evidence>
<sequence>MKKIVLMVIILLLTTGAAVSKKQQDEMTALASTLVGSDMEVEDWEVIIKEQVSKDKVKLLIEKLKTKNSQLVTSEDDENSIKYSFGNIYKNNQFSETYNVVIPKNTKHQAQFTVVIKGSSWNKSIEKEYLKQVKSIKNDFFTDNSTKFACLTTTLSGKLGSVYFIKRMKKSLNLQNIDEQSDTVENSMLNKVVYGYTPLWDQKITIMDKPMNLQLAFKDIENGKTKLTIGTPILITEY</sequence>
<feature type="chain" id="PRO_5047290562" description="TATA-box binding" evidence="1">
    <location>
        <begin position="21"/>
        <end position="238"/>
    </location>
</feature>
<evidence type="ECO:0000313" key="3">
    <source>
        <dbReference type="Proteomes" id="UP001519328"/>
    </source>
</evidence>
<dbReference type="Proteomes" id="UP001519328">
    <property type="component" value="Unassembled WGS sequence"/>
</dbReference>
<evidence type="ECO:0008006" key="4">
    <source>
        <dbReference type="Google" id="ProtNLM"/>
    </source>
</evidence>
<dbReference type="EMBL" id="JAGGKK010000008">
    <property type="protein sequence ID" value="MBP1948848.1"/>
    <property type="molecule type" value="Genomic_DNA"/>
</dbReference>
<protein>
    <recommendedName>
        <fullName evidence="4">TATA-box binding</fullName>
    </recommendedName>
</protein>
<dbReference type="Pfam" id="PF08680">
    <property type="entry name" value="DUF1779"/>
    <property type="match status" value="1"/>
</dbReference>
<dbReference type="InterPro" id="IPR014794">
    <property type="entry name" value="DUF1779"/>
</dbReference>
<dbReference type="RefSeq" id="WP_209480401.1">
    <property type="nucleotide sequence ID" value="NZ_JAGGKK010000008.1"/>
</dbReference>
<dbReference type="SUPFAM" id="SSF143842">
    <property type="entry name" value="YwmB-like"/>
    <property type="match status" value="1"/>
</dbReference>
<organism evidence="2 3">
    <name type="scientific">Virgibacillus litoralis</name>
    <dbReference type="NCBI Taxonomy" id="578221"/>
    <lineage>
        <taxon>Bacteria</taxon>
        <taxon>Bacillati</taxon>
        <taxon>Bacillota</taxon>
        <taxon>Bacilli</taxon>
        <taxon>Bacillales</taxon>
        <taxon>Bacillaceae</taxon>
        <taxon>Virgibacillus</taxon>
    </lineage>
</organism>
<accession>A0ABS4HDC0</accession>
<evidence type="ECO:0000256" key="1">
    <source>
        <dbReference type="SAM" id="SignalP"/>
    </source>
</evidence>
<feature type="signal peptide" evidence="1">
    <location>
        <begin position="1"/>
        <end position="20"/>
    </location>
</feature>
<reference evidence="2 3" key="1">
    <citation type="submission" date="2021-03" db="EMBL/GenBank/DDBJ databases">
        <title>Genomic Encyclopedia of Type Strains, Phase IV (KMG-IV): sequencing the most valuable type-strain genomes for metagenomic binning, comparative biology and taxonomic classification.</title>
        <authorList>
            <person name="Goeker M."/>
        </authorList>
    </citation>
    <scope>NUCLEOTIDE SEQUENCE [LARGE SCALE GENOMIC DNA]</scope>
    <source>
        <strain evidence="2 3">DSM 21085</strain>
    </source>
</reference>
<name>A0ABS4HDC0_9BACI</name>
<comment type="caution">
    <text evidence="2">The sequence shown here is derived from an EMBL/GenBank/DDBJ whole genome shotgun (WGS) entry which is preliminary data.</text>
</comment>
<dbReference type="Gene3D" id="3.30.360.40">
    <property type="entry name" value="YwmB-like"/>
    <property type="match status" value="1"/>
</dbReference>
<proteinExistence type="predicted"/>